<dbReference type="KEGG" id="hir:HETIRDRAFT_409792"/>
<sequence>MSNSASTSLQNPAIAALIVSHSRSFDLISLIYTNKSLSPIAERALYRSLVFSNPQTAYRACLTLLDAPRLAAYVHTLALTPRRSASPLANLPRHFWETLHDVLTKLPSLQSLVFPDPYGGDASPLASATSFSWVFPLEVPFTLRDAQIMFPYDAHIAAFVARQRKLRTLHTAEDVDGQESPTFPDLRVFDGPMAIASQLLTSPLTHMQTFQHNESDLIAFIPKLRCLRKSLRSLSLHYVPENRVAETVGHIGRYCPDIRHIGVLSLPATHRTELHSQLISFAMLESLEVDLTRGWVPQPAPPLQRVLASELRIYCPTLRVFMVWYGSHHFVWKLEDDGGQGKWRLSQESAGIGWETV</sequence>
<evidence type="ECO:0000313" key="1">
    <source>
        <dbReference type="EMBL" id="ETW82313.1"/>
    </source>
</evidence>
<evidence type="ECO:0000313" key="2">
    <source>
        <dbReference type="Proteomes" id="UP000030671"/>
    </source>
</evidence>
<protein>
    <recommendedName>
        <fullName evidence="3">F-box domain-containing protein</fullName>
    </recommendedName>
</protein>
<name>W4K960_HETIT</name>
<gene>
    <name evidence="1" type="ORF">HETIRDRAFT_409792</name>
</gene>
<dbReference type="HOGENOM" id="CLU_038175_0_0_1"/>
<proteinExistence type="predicted"/>
<evidence type="ECO:0008006" key="3">
    <source>
        <dbReference type="Google" id="ProtNLM"/>
    </source>
</evidence>
<keyword evidence="2" id="KW-1185">Reference proteome</keyword>
<dbReference type="Proteomes" id="UP000030671">
    <property type="component" value="Unassembled WGS sequence"/>
</dbReference>
<dbReference type="GeneID" id="20672803"/>
<dbReference type="RefSeq" id="XP_009546842.1">
    <property type="nucleotide sequence ID" value="XM_009548547.1"/>
</dbReference>
<dbReference type="OrthoDB" id="3250756at2759"/>
<organism evidence="1 2">
    <name type="scientific">Heterobasidion irregulare (strain TC 32-1)</name>
    <dbReference type="NCBI Taxonomy" id="747525"/>
    <lineage>
        <taxon>Eukaryota</taxon>
        <taxon>Fungi</taxon>
        <taxon>Dikarya</taxon>
        <taxon>Basidiomycota</taxon>
        <taxon>Agaricomycotina</taxon>
        <taxon>Agaricomycetes</taxon>
        <taxon>Russulales</taxon>
        <taxon>Bondarzewiaceae</taxon>
        <taxon>Heterobasidion</taxon>
        <taxon>Heterobasidion annosum species complex</taxon>
    </lineage>
</organism>
<dbReference type="EMBL" id="KI925458">
    <property type="protein sequence ID" value="ETW82313.1"/>
    <property type="molecule type" value="Genomic_DNA"/>
</dbReference>
<dbReference type="AlphaFoldDB" id="W4K960"/>
<dbReference type="eggNOG" id="ENOG502SPQS">
    <property type="taxonomic scope" value="Eukaryota"/>
</dbReference>
<dbReference type="InParanoid" id="W4K960"/>
<reference evidence="1 2" key="1">
    <citation type="journal article" date="2012" name="New Phytol.">
        <title>Insight into trade-off between wood decay and parasitism from the genome of a fungal forest pathogen.</title>
        <authorList>
            <person name="Olson A."/>
            <person name="Aerts A."/>
            <person name="Asiegbu F."/>
            <person name="Belbahri L."/>
            <person name="Bouzid O."/>
            <person name="Broberg A."/>
            <person name="Canback B."/>
            <person name="Coutinho P.M."/>
            <person name="Cullen D."/>
            <person name="Dalman K."/>
            <person name="Deflorio G."/>
            <person name="van Diepen L.T."/>
            <person name="Dunand C."/>
            <person name="Duplessis S."/>
            <person name="Durling M."/>
            <person name="Gonthier P."/>
            <person name="Grimwood J."/>
            <person name="Fossdal C.G."/>
            <person name="Hansson D."/>
            <person name="Henrissat B."/>
            <person name="Hietala A."/>
            <person name="Himmelstrand K."/>
            <person name="Hoffmeister D."/>
            <person name="Hogberg N."/>
            <person name="James T.Y."/>
            <person name="Karlsson M."/>
            <person name="Kohler A."/>
            <person name="Kues U."/>
            <person name="Lee Y.H."/>
            <person name="Lin Y.C."/>
            <person name="Lind M."/>
            <person name="Lindquist E."/>
            <person name="Lombard V."/>
            <person name="Lucas S."/>
            <person name="Lunden K."/>
            <person name="Morin E."/>
            <person name="Murat C."/>
            <person name="Park J."/>
            <person name="Raffaello T."/>
            <person name="Rouze P."/>
            <person name="Salamov A."/>
            <person name="Schmutz J."/>
            <person name="Solheim H."/>
            <person name="Stahlberg J."/>
            <person name="Velez H."/>
            <person name="de Vries R.P."/>
            <person name="Wiebenga A."/>
            <person name="Woodward S."/>
            <person name="Yakovlev I."/>
            <person name="Garbelotto M."/>
            <person name="Martin F."/>
            <person name="Grigoriev I.V."/>
            <person name="Stenlid J."/>
        </authorList>
    </citation>
    <scope>NUCLEOTIDE SEQUENCE [LARGE SCALE GENOMIC DNA]</scope>
    <source>
        <strain evidence="1 2">TC 32-1</strain>
    </source>
</reference>
<accession>W4K960</accession>